<feature type="compositionally biased region" description="Basic and acidic residues" evidence="5">
    <location>
        <begin position="45"/>
        <end position="57"/>
    </location>
</feature>
<evidence type="ECO:0000256" key="1">
    <source>
        <dbReference type="ARBA" id="ARBA00004123"/>
    </source>
</evidence>
<dbReference type="PANTHER" id="PTHR18898">
    <property type="entry name" value="NUCLEOPROTEIN TPR-RELATED"/>
    <property type="match status" value="1"/>
</dbReference>
<dbReference type="GO" id="GO:0005643">
    <property type="term" value="C:nuclear pore"/>
    <property type="evidence" value="ECO:0007669"/>
    <property type="project" value="TreeGrafter"/>
</dbReference>
<keyword evidence="10" id="KW-1185">Reference proteome</keyword>
<gene>
    <name evidence="9" type="ORF">KUCA_T00004217001</name>
</gene>
<dbReference type="HOGENOM" id="CLU_002365_0_0_1"/>
<feature type="coiled-coil region" evidence="4">
    <location>
        <begin position="200"/>
        <end position="227"/>
    </location>
</feature>
<evidence type="ECO:0000313" key="10">
    <source>
        <dbReference type="Proteomes" id="UP000019384"/>
    </source>
</evidence>
<protein>
    <submittedName>
        <fullName evidence="9">Uncharacterized protein</fullName>
    </submittedName>
</protein>
<feature type="domain" description="Nucleoprotein TPR/MPL1" evidence="7">
    <location>
        <begin position="298"/>
        <end position="366"/>
    </location>
</feature>
<feature type="compositionally biased region" description="Low complexity" evidence="5">
    <location>
        <begin position="1763"/>
        <end position="1792"/>
    </location>
</feature>
<dbReference type="Proteomes" id="UP000019384">
    <property type="component" value="Unassembled WGS sequence"/>
</dbReference>
<feature type="compositionally biased region" description="Basic and acidic residues" evidence="5">
    <location>
        <begin position="1811"/>
        <end position="1821"/>
    </location>
</feature>
<feature type="coiled-coil region" evidence="4">
    <location>
        <begin position="436"/>
        <end position="470"/>
    </location>
</feature>
<feature type="coiled-coil region" evidence="4">
    <location>
        <begin position="846"/>
        <end position="1066"/>
    </location>
</feature>
<comment type="subcellular location">
    <subcellularLocation>
        <location evidence="1">Nucleus</location>
    </subcellularLocation>
</comment>
<dbReference type="EMBL" id="HG793129">
    <property type="protein sequence ID" value="CDK28235.1"/>
    <property type="molecule type" value="Genomic_DNA"/>
</dbReference>
<dbReference type="STRING" id="1382522.W6MX42"/>
<dbReference type="GO" id="GO:0006606">
    <property type="term" value="P:protein import into nucleus"/>
    <property type="evidence" value="ECO:0007669"/>
    <property type="project" value="InterPro"/>
</dbReference>
<feature type="compositionally biased region" description="Basic and acidic residues" evidence="5">
    <location>
        <begin position="1"/>
        <end position="18"/>
    </location>
</feature>
<evidence type="ECO:0000256" key="3">
    <source>
        <dbReference type="ARBA" id="ARBA00023242"/>
    </source>
</evidence>
<dbReference type="Gene3D" id="1.10.287.1490">
    <property type="match status" value="1"/>
</dbReference>
<dbReference type="OrthoDB" id="343070at2759"/>
<feature type="coiled-coil region" evidence="4">
    <location>
        <begin position="323"/>
        <end position="385"/>
    </location>
</feature>
<dbReference type="RefSeq" id="XP_022460225.1">
    <property type="nucleotide sequence ID" value="XM_022600928.1"/>
</dbReference>
<feature type="coiled-coil region" evidence="4">
    <location>
        <begin position="711"/>
        <end position="745"/>
    </location>
</feature>
<evidence type="ECO:0000256" key="5">
    <source>
        <dbReference type="SAM" id="MobiDB-lite"/>
    </source>
</evidence>
<feature type="domain" description="Nucleoprotein TPR/MLP1-2" evidence="6">
    <location>
        <begin position="1144"/>
        <end position="1269"/>
    </location>
</feature>
<proteinExistence type="predicted"/>
<feature type="compositionally biased region" description="Basic and acidic residues" evidence="5">
    <location>
        <begin position="1519"/>
        <end position="1547"/>
    </location>
</feature>
<accession>W6MX42</accession>
<feature type="coiled-coil region" evidence="4">
    <location>
        <begin position="523"/>
        <end position="613"/>
    </location>
</feature>
<evidence type="ECO:0000313" key="9">
    <source>
        <dbReference type="EMBL" id="CDK28235.1"/>
    </source>
</evidence>
<feature type="coiled-coil region" evidence="4">
    <location>
        <begin position="1092"/>
        <end position="1151"/>
    </location>
</feature>
<feature type="domain" description="NUA/TPR/MLP1-2-like" evidence="8">
    <location>
        <begin position="587"/>
        <end position="697"/>
    </location>
</feature>
<reference evidence="9" key="2">
    <citation type="submission" date="2014-02" db="EMBL/GenBank/DDBJ databases">
        <title>Complete DNA sequence of /Kuraishia capsulata/ illustrates novel genomic features among budding yeasts (/Saccharomycotina/).</title>
        <authorList>
            <person name="Morales L."/>
            <person name="Noel B."/>
            <person name="Porcel B."/>
            <person name="Marcet-Houben M."/>
            <person name="Hullo M-F."/>
            <person name="Sacerdot C."/>
            <person name="Tekaia F."/>
            <person name="Leh-Louis V."/>
            <person name="Despons L."/>
            <person name="Khanna V."/>
            <person name="Aury J-M."/>
            <person name="Barbe V."/>
            <person name="Couloux A."/>
            <person name="Labadie K."/>
            <person name="Pelletier E."/>
            <person name="Souciet J-L."/>
            <person name="Boekhout T."/>
            <person name="Gabaldon T."/>
            <person name="Wincker P."/>
            <person name="Dujon B."/>
        </authorList>
    </citation>
    <scope>NUCLEOTIDE SEQUENCE</scope>
    <source>
        <strain evidence="9">CBS 1993</strain>
    </source>
</reference>
<dbReference type="GO" id="GO:0006406">
    <property type="term" value="P:mRNA export from nucleus"/>
    <property type="evidence" value="ECO:0007669"/>
    <property type="project" value="TreeGrafter"/>
</dbReference>
<dbReference type="GO" id="GO:0017056">
    <property type="term" value="F:structural constituent of nuclear pore"/>
    <property type="evidence" value="ECO:0007669"/>
    <property type="project" value="TreeGrafter"/>
</dbReference>
<keyword evidence="2 4" id="KW-0175">Coiled coil</keyword>
<evidence type="ECO:0000259" key="8">
    <source>
        <dbReference type="Pfam" id="PF25785"/>
    </source>
</evidence>
<organism evidence="9 10">
    <name type="scientific">Kuraishia capsulata CBS 1993</name>
    <dbReference type="NCBI Taxonomy" id="1382522"/>
    <lineage>
        <taxon>Eukaryota</taxon>
        <taxon>Fungi</taxon>
        <taxon>Dikarya</taxon>
        <taxon>Ascomycota</taxon>
        <taxon>Saccharomycotina</taxon>
        <taxon>Pichiomycetes</taxon>
        <taxon>Pichiales</taxon>
        <taxon>Pichiaceae</taxon>
        <taxon>Kuraishia</taxon>
    </lineage>
</organism>
<feature type="region of interest" description="Disordered" evidence="5">
    <location>
        <begin position="1519"/>
        <end position="1548"/>
    </location>
</feature>
<evidence type="ECO:0000256" key="4">
    <source>
        <dbReference type="SAM" id="Coils"/>
    </source>
</evidence>
<feature type="region of interest" description="Disordered" evidence="5">
    <location>
        <begin position="1755"/>
        <end position="1821"/>
    </location>
</feature>
<dbReference type="InterPro" id="IPR012929">
    <property type="entry name" value="Nucleoprot-TPR/MLP1-2_dom"/>
</dbReference>
<reference evidence="9" key="1">
    <citation type="submission" date="2013-12" db="EMBL/GenBank/DDBJ databases">
        <authorList>
            <person name="Genoscope - CEA"/>
        </authorList>
    </citation>
    <scope>NUCLEOTIDE SEQUENCE</scope>
    <source>
        <strain evidence="9">CBS 1993</strain>
    </source>
</reference>
<evidence type="ECO:0000259" key="7">
    <source>
        <dbReference type="Pfam" id="PF25481"/>
    </source>
</evidence>
<dbReference type="GeneID" id="34521613"/>
<dbReference type="Pfam" id="PF25785">
    <property type="entry name" value="TPR"/>
    <property type="match status" value="1"/>
</dbReference>
<feature type="coiled-coil region" evidence="4">
    <location>
        <begin position="1208"/>
        <end position="1260"/>
    </location>
</feature>
<dbReference type="Pfam" id="PF25481">
    <property type="entry name" value="Nucleoprot-TPR"/>
    <property type="match status" value="1"/>
</dbReference>
<keyword evidence="3" id="KW-0539">Nucleus</keyword>
<dbReference type="PANTHER" id="PTHR18898:SF2">
    <property type="entry name" value="NUCLEOPROTEIN TPR"/>
    <property type="match status" value="1"/>
</dbReference>
<dbReference type="InterPro" id="IPR057577">
    <property type="entry name" value="Nucleoprot-TPR/MLP1_dom"/>
</dbReference>
<dbReference type="InterPro" id="IPR057974">
    <property type="entry name" value="NUA/TPR/MLP1-2-like_dom"/>
</dbReference>
<evidence type="ECO:0000259" key="6">
    <source>
        <dbReference type="Pfam" id="PF07926"/>
    </source>
</evidence>
<feature type="coiled-coil region" evidence="4">
    <location>
        <begin position="1377"/>
        <end position="1411"/>
    </location>
</feature>
<name>W6MX42_9ASCO</name>
<sequence>MEERPENPSKGDGEDISLKSEPNVIADAPNDTVAKEINAEAIDATSDHHDQSDRYSEHAVVSTEPALPDEEELPSHQTPLDEEIAGNSTTTMSKPPFEVIRDSTGVENENRAISRFALGVQSPESTVNLNALSSFFSIDREQLEELNSVVVTQLSNKFREYQSLKSDKDVLMMSLEQLKHSSSKRTESLKGELKTYRGSTSELQQRLATLEGEKLKLEAQLAEQLDNGASDKSHLQEVNNKITTLTNDKKTAFDLLNKKQNEVVMLHQEVDQLSEANKTLRANLMQVQSENEKVTSEIIRSKFEKNNIQQELTLASSSSTWFKEELDRKLEELKHLREEKRNQVSSLQSELDATKTELTSTSMKYDNLLNKYNQATRSLDESLESLRKSNTKVALQEEDFAREMSSKDRLLNILKSSNDDRQKRISKLESLVESAKSSTAKDVATLKLDLENAQQQLVLSETKVHDLQETVANLTHPEYSGFEDKTVNGTSFLSQSVNMTASNLGGISLSQLLADFQLVKRQLINERRLKERMQKQVDDFVEELSKKVPIIEATKERCNVLEMELSELSMILEGANKEKEDLETENKIWKKRLDESEVQVTSLRKQKLDLSEQVSTLLIQITLKSANDSPLTSEEQQLITSMVGNVRDDVDLFQSDTDKLISERLVKFKNIVELTKNNEELLAITRSLGVELEEQERSKKSKFEQLESQALDDAKEAILALKDDLQETERKLKNVISERDMLKTMTASRKSLIFNDSVTDRSIDESQIIDKVKSLQDKLDRCQDDFDAFRKESNKTIASLTSKNGELTDIKFKLSMEVSHLESSSKLLEERHKSTQETLLYTKSTNDELSKHLQRLQDSLNRTESENRRLSDDLQDIKSRISRTEAELTNARSETAMLRALNARLDSDNSGLIEERRKLNDVISNLQHKENERDLSYKEASKRSVSTISSLEKELESLKEKFERLNDDLRGVLVSKEAEAGNYQQKIDALRADLSRTREQLAVKTTSVSHLEDTVQRITKQFNEVETKLSTLLNVETDDGSPEGEIARLKEQLSSTLDDLDHARRDCDEFRLVSENSERNIAELTLSFDSYKADVEEKVKHLEHERSELQDQVQKLTSTTEDLQRSNKDLSSELNSKVSEYKIQITSLESKVQTSDAIRDDYNQKVQTIQNEMQAQAKIASDAQSNYEQELQKHAEVARLNTLLREELDSVKNDVGKYLNEAESAKEALLISQQGWESQKAALENQVREASVRVSEVSEQNLLLLNQLQVASSSSTSIEGADGLGASEDLSEIINFLRREKEISESRLLIAVEDEKRLRQKLSIANAELQTVKSELEKAHLSLSKATEFSKDEAAITEKLYQLDVLRESNSTLRNDNSKKVERIRLLETQLDEALKKLQPLESQSAKLTAELRVKDEEIKLRGEQINHWKTRTDEILNSYDRDPELNSKVSSLEEELAAAKTSLSETQAKLQERELLFTKLRNESQSKLNSSKLTRKNQQDQIEELKVSIGKITEERDQLASELKSTKESREKSTTEESAKVQELEAQKQQLESSIKGLNQELQKARSEQPVPTAETVAKIREELEKSKAEEVERTVNEKIEAYKKESEISVPNSVAAAEPSPEALEEIRRNLEVEFNAKLEEHKNKIRVLSLEKVNAAAEKRFEIGKADIEKQYKDQIAALEEKLKKSEQESSGTDQKELQNLREAFEKEKADLEAKFQAEKEALKSDIQAKARKAAEMKEKLLLRKIENLTKEKNALTEKSVPSVPSSLPAVPTLPSVPTPVVSSTPEASAENPATNKRTAESGENGEPTEKRVKTQEL</sequence>
<feature type="coiled-coil region" evidence="4">
    <location>
        <begin position="256"/>
        <end position="297"/>
    </location>
</feature>
<feature type="region of interest" description="Disordered" evidence="5">
    <location>
        <begin position="1"/>
        <end position="76"/>
    </location>
</feature>
<evidence type="ECO:0000256" key="2">
    <source>
        <dbReference type="ARBA" id="ARBA00023054"/>
    </source>
</evidence>
<dbReference type="Pfam" id="PF07926">
    <property type="entry name" value="TPR_MLP1_2"/>
    <property type="match status" value="1"/>
</dbReference>